<reference evidence="2 3" key="1">
    <citation type="journal article" date="2010" name="Nature">
        <title>The Ectocarpus genome and the independent evolution of multicellularity in brown algae.</title>
        <authorList>
            <person name="Cock J.M."/>
            <person name="Sterck L."/>
            <person name="Rouze P."/>
            <person name="Scornet D."/>
            <person name="Allen A.E."/>
            <person name="Amoutzias G."/>
            <person name="Anthouard V."/>
            <person name="Artiguenave F."/>
            <person name="Aury J.M."/>
            <person name="Badger J.H."/>
            <person name="Beszteri B."/>
            <person name="Billiau K."/>
            <person name="Bonnet E."/>
            <person name="Bothwell J.H."/>
            <person name="Bowler C."/>
            <person name="Boyen C."/>
            <person name="Brownlee C."/>
            <person name="Carrano C.J."/>
            <person name="Charrier B."/>
            <person name="Cho G.Y."/>
            <person name="Coelho S.M."/>
            <person name="Collen J."/>
            <person name="Corre E."/>
            <person name="Da Silva C."/>
            <person name="Delage L."/>
            <person name="Delaroque N."/>
            <person name="Dittami S.M."/>
            <person name="Doulbeau S."/>
            <person name="Elias M."/>
            <person name="Farnham G."/>
            <person name="Gachon C.M."/>
            <person name="Gschloessl B."/>
            <person name="Heesch S."/>
            <person name="Jabbari K."/>
            <person name="Jubin C."/>
            <person name="Kawai H."/>
            <person name="Kimura K."/>
            <person name="Kloareg B."/>
            <person name="Kupper F.C."/>
            <person name="Lang D."/>
            <person name="Le Bail A."/>
            <person name="Leblanc C."/>
            <person name="Lerouge P."/>
            <person name="Lohr M."/>
            <person name="Lopez P.J."/>
            <person name="Martens C."/>
            <person name="Maumus F."/>
            <person name="Michel G."/>
            <person name="Miranda-Saavedra D."/>
            <person name="Morales J."/>
            <person name="Moreau H."/>
            <person name="Motomura T."/>
            <person name="Nagasato C."/>
            <person name="Napoli C.A."/>
            <person name="Nelson D.R."/>
            <person name="Nyvall-Collen P."/>
            <person name="Peters A.F."/>
            <person name="Pommier C."/>
            <person name="Potin P."/>
            <person name="Poulain J."/>
            <person name="Quesneville H."/>
            <person name="Read B."/>
            <person name="Rensing S.A."/>
            <person name="Ritter A."/>
            <person name="Rousvoal S."/>
            <person name="Samanta M."/>
            <person name="Samson G."/>
            <person name="Schroeder D.C."/>
            <person name="Segurens B."/>
            <person name="Strittmatter M."/>
            <person name="Tonon T."/>
            <person name="Tregear J.W."/>
            <person name="Valentin K."/>
            <person name="von Dassow P."/>
            <person name="Yamagishi T."/>
            <person name="Van de Peer Y."/>
            <person name="Wincker P."/>
        </authorList>
    </citation>
    <scope>NUCLEOTIDE SEQUENCE [LARGE SCALE GENOMIC DNA]</scope>
    <source>
        <strain evidence="3">Ec32 / CCAP1310/4</strain>
    </source>
</reference>
<dbReference type="Proteomes" id="UP000002630">
    <property type="component" value="Unassembled WGS sequence"/>
</dbReference>
<name>D7G519_ECTSI</name>
<accession>D7G519</accession>
<feature type="compositionally biased region" description="Basic residues" evidence="1">
    <location>
        <begin position="13"/>
        <end position="24"/>
    </location>
</feature>
<gene>
    <name evidence="2" type="ORF">Esi_0607_0001</name>
</gene>
<feature type="region of interest" description="Disordered" evidence="1">
    <location>
        <begin position="1"/>
        <end position="36"/>
    </location>
</feature>
<evidence type="ECO:0000313" key="2">
    <source>
        <dbReference type="EMBL" id="CBJ33782.1"/>
    </source>
</evidence>
<evidence type="ECO:0000313" key="3">
    <source>
        <dbReference type="Proteomes" id="UP000002630"/>
    </source>
</evidence>
<proteinExistence type="predicted"/>
<keyword evidence="3" id="KW-1185">Reference proteome</keyword>
<protein>
    <submittedName>
        <fullName evidence="2">Uncharacterized protein</fullName>
    </submittedName>
</protein>
<dbReference type="EMBL" id="FN649760">
    <property type="protein sequence ID" value="CBJ33782.1"/>
    <property type="molecule type" value="Genomic_DNA"/>
</dbReference>
<organism evidence="2 3">
    <name type="scientific">Ectocarpus siliculosus</name>
    <name type="common">Brown alga</name>
    <name type="synonym">Conferva siliculosa</name>
    <dbReference type="NCBI Taxonomy" id="2880"/>
    <lineage>
        <taxon>Eukaryota</taxon>
        <taxon>Sar</taxon>
        <taxon>Stramenopiles</taxon>
        <taxon>Ochrophyta</taxon>
        <taxon>PX clade</taxon>
        <taxon>Phaeophyceae</taxon>
        <taxon>Ectocarpales</taxon>
        <taxon>Ectocarpaceae</taxon>
        <taxon>Ectocarpus</taxon>
    </lineage>
</organism>
<evidence type="ECO:0000256" key="1">
    <source>
        <dbReference type="SAM" id="MobiDB-lite"/>
    </source>
</evidence>
<sequence>MTISEEAEGNAKAKGKGTGKRKVPRAAAEAFPKKSPRIGTEFQSMDLFTAQLLTEFRADIPEDESV</sequence>
<dbReference type="AlphaFoldDB" id="D7G519"/>
<dbReference type="InParanoid" id="D7G519"/>